<dbReference type="EMBL" id="WEKV01000018">
    <property type="protein sequence ID" value="KAB7783101.1"/>
    <property type="molecule type" value="Genomic_DNA"/>
</dbReference>
<dbReference type="Proteomes" id="UP000469949">
    <property type="component" value="Unassembled WGS sequence"/>
</dbReference>
<dbReference type="AlphaFoldDB" id="A0A833MXF3"/>
<name>A0A833MXF3_9HYPH</name>
<sequence length="87" mass="8925">MERIASGNANSAPVVRHAEADAAGAGGGTGTSCDFVYGPRRLDPADGRGLCRLRLTVLDDIPAPARPQVFQRCPSPPVGGASDPNLI</sequence>
<organism evidence="2 3">
    <name type="scientific">Methylorubrum populi</name>
    <dbReference type="NCBI Taxonomy" id="223967"/>
    <lineage>
        <taxon>Bacteria</taxon>
        <taxon>Pseudomonadati</taxon>
        <taxon>Pseudomonadota</taxon>
        <taxon>Alphaproteobacteria</taxon>
        <taxon>Hyphomicrobiales</taxon>
        <taxon>Methylobacteriaceae</taxon>
        <taxon>Methylorubrum</taxon>
    </lineage>
</organism>
<dbReference type="PROSITE" id="PS51257">
    <property type="entry name" value="PROKAR_LIPOPROTEIN"/>
    <property type="match status" value="1"/>
</dbReference>
<gene>
    <name evidence="2" type="ORF">F8B43_4395</name>
</gene>
<evidence type="ECO:0000313" key="3">
    <source>
        <dbReference type="Proteomes" id="UP000469949"/>
    </source>
</evidence>
<proteinExistence type="predicted"/>
<protein>
    <submittedName>
        <fullName evidence="2">SSU ribosomal protein S15p (S13e)</fullName>
    </submittedName>
</protein>
<dbReference type="GO" id="GO:0005840">
    <property type="term" value="C:ribosome"/>
    <property type="evidence" value="ECO:0007669"/>
    <property type="project" value="UniProtKB-KW"/>
</dbReference>
<comment type="caution">
    <text evidence="2">The sequence shown here is derived from an EMBL/GenBank/DDBJ whole genome shotgun (WGS) entry which is preliminary data.</text>
</comment>
<keyword evidence="2" id="KW-0687">Ribonucleoprotein</keyword>
<reference evidence="2 3" key="1">
    <citation type="submission" date="2019-10" db="EMBL/GenBank/DDBJ databases">
        <title>Draft Genome Sequence of the Caffeine Degrading Methylotroph Methylorubrum populi PINKEL.</title>
        <authorList>
            <person name="Dawson S.C."/>
            <person name="Zhang X."/>
            <person name="Wright M.E."/>
            <person name="Sharma G."/>
            <person name="Langner J.T."/>
            <person name="Ditty J.L."/>
            <person name="Subuyuj G.A."/>
        </authorList>
    </citation>
    <scope>NUCLEOTIDE SEQUENCE [LARGE SCALE GENOMIC DNA]</scope>
    <source>
        <strain evidence="2 3">Pinkel</strain>
    </source>
</reference>
<accession>A0A833MXF3</accession>
<keyword evidence="2" id="KW-0689">Ribosomal protein</keyword>
<evidence type="ECO:0000256" key="1">
    <source>
        <dbReference type="SAM" id="MobiDB-lite"/>
    </source>
</evidence>
<feature type="region of interest" description="Disordered" evidence="1">
    <location>
        <begin position="67"/>
        <end position="87"/>
    </location>
</feature>
<evidence type="ECO:0000313" key="2">
    <source>
        <dbReference type="EMBL" id="KAB7783101.1"/>
    </source>
</evidence>